<dbReference type="AlphaFoldDB" id="A0A1F6D4T7"/>
<sequence>MAMTPRRRVEAVLRGERPDRVPFTIYETKLPRCEAERRLRGEGVCLVAHSPSVFRAVSPHVAQERITYTQDGVPYVRTNVRTPVGELSSVERVSPEGDTTSEVEWMFKGPEDYRALLHMIRDETYLPDYDAFIQAQGVMGEDGFLMADIGSPPFQHVVESLMGLVNFAQEWMERRDEVLRLYDAVVENRRRLYRVVAGSPALAANYGGNVTSEVVGVKRFEQYYLPHYDEFAEVMHARGKKVGVHFDTNVWVLSEAIGRSRIDYVEGFTPRPDTDMGVAEARCAWPDKVLWVNFPTSVHQEQVEVIEGTMQQVLFEAAPGDRFIMGITERMPPERWRESLSTILRVVRERGELPLR</sequence>
<name>A0A1F6D4T7_HANXR</name>
<accession>A0A1F6D4T7</accession>
<organism evidence="1 2">
    <name type="scientific">Handelsmanbacteria sp. (strain RIFCSPLOWO2_12_FULL_64_10)</name>
    <dbReference type="NCBI Taxonomy" id="1817868"/>
    <lineage>
        <taxon>Bacteria</taxon>
        <taxon>Candidatus Handelsmaniibacteriota</taxon>
    </lineage>
</organism>
<evidence type="ECO:0008006" key="3">
    <source>
        <dbReference type="Google" id="ProtNLM"/>
    </source>
</evidence>
<proteinExistence type="predicted"/>
<comment type="caution">
    <text evidence="1">The sequence shown here is derived from an EMBL/GenBank/DDBJ whole genome shotgun (WGS) entry which is preliminary data.</text>
</comment>
<dbReference type="Proteomes" id="UP000178606">
    <property type="component" value="Unassembled WGS sequence"/>
</dbReference>
<evidence type="ECO:0000313" key="1">
    <source>
        <dbReference type="EMBL" id="OGG56341.1"/>
    </source>
</evidence>
<dbReference type="InterPro" id="IPR038071">
    <property type="entry name" value="UROD/MetE-like_sf"/>
</dbReference>
<gene>
    <name evidence="1" type="ORF">A3F84_22180</name>
</gene>
<evidence type="ECO:0000313" key="2">
    <source>
        <dbReference type="Proteomes" id="UP000178606"/>
    </source>
</evidence>
<protein>
    <recommendedName>
        <fullName evidence="3">Uroporphyrinogen decarboxylase (URO-D) domain-containing protein</fullName>
    </recommendedName>
</protein>
<dbReference type="Gene3D" id="3.20.20.210">
    <property type="match status" value="1"/>
</dbReference>
<dbReference type="SUPFAM" id="SSF51726">
    <property type="entry name" value="UROD/MetE-like"/>
    <property type="match status" value="1"/>
</dbReference>
<reference evidence="1 2" key="1">
    <citation type="journal article" date="2016" name="Nat. Commun.">
        <title>Thousands of microbial genomes shed light on interconnected biogeochemical processes in an aquifer system.</title>
        <authorList>
            <person name="Anantharaman K."/>
            <person name="Brown C.T."/>
            <person name="Hug L.A."/>
            <person name="Sharon I."/>
            <person name="Castelle C.J."/>
            <person name="Probst A.J."/>
            <person name="Thomas B.C."/>
            <person name="Singh A."/>
            <person name="Wilkins M.J."/>
            <person name="Karaoz U."/>
            <person name="Brodie E.L."/>
            <person name="Williams K.H."/>
            <person name="Hubbard S.S."/>
            <person name="Banfield J.F."/>
        </authorList>
    </citation>
    <scope>NUCLEOTIDE SEQUENCE [LARGE SCALE GENOMIC DNA]</scope>
    <source>
        <strain evidence="2">RIFCSPLOWO2_12_FULL_64_10</strain>
    </source>
</reference>
<dbReference type="EMBL" id="MFKF01000034">
    <property type="protein sequence ID" value="OGG56341.1"/>
    <property type="molecule type" value="Genomic_DNA"/>
</dbReference>